<evidence type="ECO:0000313" key="2">
    <source>
        <dbReference type="Proteomes" id="UP001277972"/>
    </source>
</evidence>
<proteinExistence type="predicted"/>
<protein>
    <submittedName>
        <fullName evidence="1">RNA 2',3'-cyclic phosphodiesterase</fullName>
    </submittedName>
</protein>
<sequence length="183" mass="21704">MNQKQKHYFIAIELDAKTKKWLYDNQQAIKHHFHFKNWVEEEDFHITLHFFGAVESSLLHTIGEELKQLTNQSFPLKLVGLSTFGLANKPRVLWVGVEKTPLLIQLHADIIQIVERYVPIDKRPFRPHITLGKKWSSDHPLTDLDILHYPTGEHLTNVNSIVIYEIHPDKQQKYQVWRHYQLK</sequence>
<dbReference type="EMBL" id="JAWZSR010000013">
    <property type="protein sequence ID" value="MDX8047469.1"/>
    <property type="molecule type" value="Genomic_DNA"/>
</dbReference>
<accession>A0ACC6M938</accession>
<name>A0ACC6M938_9BACI</name>
<organism evidence="1 2">
    <name type="scientific">Gracilibacillus pellucidus</name>
    <dbReference type="NCBI Taxonomy" id="3095368"/>
    <lineage>
        <taxon>Bacteria</taxon>
        <taxon>Bacillati</taxon>
        <taxon>Bacillota</taxon>
        <taxon>Bacilli</taxon>
        <taxon>Bacillales</taxon>
        <taxon>Bacillaceae</taxon>
        <taxon>Gracilibacillus</taxon>
    </lineage>
</organism>
<comment type="caution">
    <text evidence="1">The sequence shown here is derived from an EMBL/GenBank/DDBJ whole genome shotgun (WGS) entry which is preliminary data.</text>
</comment>
<dbReference type="Proteomes" id="UP001277972">
    <property type="component" value="Unassembled WGS sequence"/>
</dbReference>
<gene>
    <name evidence="1" type="primary">thpR</name>
    <name evidence="1" type="ORF">SH601_15995</name>
</gene>
<reference evidence="1" key="1">
    <citation type="submission" date="2023-11" db="EMBL/GenBank/DDBJ databases">
        <title>Gracilibacillus pellucida a moderately halophilic bacterium isolated from saline soil in Xinjiang province.</title>
        <authorList>
            <person name="Zhang Z."/>
            <person name="Tan F."/>
            <person name="Wang Y."/>
            <person name="Xia M."/>
        </authorList>
    </citation>
    <scope>NUCLEOTIDE SEQUENCE</scope>
    <source>
        <strain evidence="1">S3-1-1</strain>
    </source>
</reference>
<keyword evidence="2" id="KW-1185">Reference proteome</keyword>
<evidence type="ECO:0000313" key="1">
    <source>
        <dbReference type="EMBL" id="MDX8047469.1"/>
    </source>
</evidence>